<evidence type="ECO:0008006" key="2">
    <source>
        <dbReference type="Google" id="ProtNLM"/>
    </source>
</evidence>
<comment type="caution">
    <text evidence="1">The sequence shown here is derived from an EMBL/GenBank/DDBJ whole genome shotgun (WGS) entry which is preliminary data.</text>
</comment>
<evidence type="ECO:0000313" key="1">
    <source>
        <dbReference type="EMBL" id="HAG5257476.1"/>
    </source>
</evidence>
<sequence length="68" mass="7635">MNTEQVSKQLENAQKLNAVISALHCSWVELEGEEIETLLSVASEYGESIKSWLIEESEKPENNQEGTL</sequence>
<reference evidence="1" key="2">
    <citation type="submission" date="2020-02" db="EMBL/GenBank/DDBJ databases">
        <authorList>
            <consortium name="NCBI Pathogen Detection Project"/>
        </authorList>
    </citation>
    <scope>NUCLEOTIDE SEQUENCE</scope>
    <source>
        <strain evidence="1">MA.CK_98/00001034</strain>
    </source>
</reference>
<name>A0A764WEW0_SALER</name>
<protein>
    <recommendedName>
        <fullName evidence="2">Rop family plasmid primer RNA-binding protein</fullName>
    </recommendedName>
</protein>
<accession>A0A764WEW0</accession>
<proteinExistence type="predicted"/>
<dbReference type="AlphaFoldDB" id="A0A764WEW0"/>
<reference evidence="1" key="1">
    <citation type="journal article" date="2018" name="Genome Biol.">
        <title>SKESA: strategic k-mer extension for scrupulous assemblies.</title>
        <authorList>
            <person name="Souvorov A."/>
            <person name="Agarwala R."/>
            <person name="Lipman D.J."/>
        </authorList>
    </citation>
    <scope>NUCLEOTIDE SEQUENCE</scope>
    <source>
        <strain evidence="1">MA.CK_98/00001034</strain>
    </source>
</reference>
<gene>
    <name evidence="1" type="ORF">G8577_003712</name>
</gene>
<dbReference type="EMBL" id="DAAYPZ010000010">
    <property type="protein sequence ID" value="HAG5257476.1"/>
    <property type="molecule type" value="Genomic_DNA"/>
</dbReference>
<organism evidence="1">
    <name type="scientific">Salmonella enterica</name>
    <name type="common">Salmonella choleraesuis</name>
    <dbReference type="NCBI Taxonomy" id="28901"/>
    <lineage>
        <taxon>Bacteria</taxon>
        <taxon>Pseudomonadati</taxon>
        <taxon>Pseudomonadota</taxon>
        <taxon>Gammaproteobacteria</taxon>
        <taxon>Enterobacterales</taxon>
        <taxon>Enterobacteriaceae</taxon>
        <taxon>Salmonella</taxon>
    </lineage>
</organism>